<proteinExistence type="predicted"/>
<dbReference type="PANTHER" id="PTHR35802:SF1">
    <property type="entry name" value="PROTEASE SYNTHASE AND SPORULATION PROTEIN PAI 2"/>
    <property type="match status" value="1"/>
</dbReference>
<evidence type="ECO:0000313" key="1">
    <source>
        <dbReference type="EMBL" id="APT46297.1"/>
    </source>
</evidence>
<organism evidence="1 2">
    <name type="scientific">Bacillus safensis</name>
    <dbReference type="NCBI Taxonomy" id="561879"/>
    <lineage>
        <taxon>Bacteria</taxon>
        <taxon>Bacillati</taxon>
        <taxon>Bacillota</taxon>
        <taxon>Bacilli</taxon>
        <taxon>Bacillales</taxon>
        <taxon>Bacillaceae</taxon>
        <taxon>Bacillus</taxon>
    </lineage>
</organism>
<dbReference type="Gene3D" id="2.30.110.10">
    <property type="entry name" value="Electron Transport, Fmn-binding Protein, Chain A"/>
    <property type="match status" value="1"/>
</dbReference>
<evidence type="ECO:0000313" key="2">
    <source>
        <dbReference type="Proteomes" id="UP000185426"/>
    </source>
</evidence>
<sequence>MHVPSFFRVKDMEKIKSFIQSHSFATVVTTSNGKPIATHIPVSFHQIEDSYVISGHMAIGNPQWKTFEKNEKTLVIFQGPHAYISSSWYEKEAVPTWNYQAVHVYGKAELLEKSELVKELTTMLETYETRREQPVLWDTLSEELLEKQMKGIVGFKIIIDEVQAAFKLSQNRHERDYARIIEQLEAEGEVEMAKAMKREFRVRGFSKDQLFL</sequence>
<dbReference type="InterPro" id="IPR007396">
    <property type="entry name" value="TR_PAI2-type"/>
</dbReference>
<dbReference type="Proteomes" id="UP000185426">
    <property type="component" value="Chromosome"/>
</dbReference>
<dbReference type="InterPro" id="IPR012349">
    <property type="entry name" value="Split_barrel_FMN-bd"/>
</dbReference>
<dbReference type="PANTHER" id="PTHR35802">
    <property type="entry name" value="PROTEASE SYNTHASE AND SPORULATION PROTEIN PAI 2"/>
    <property type="match status" value="1"/>
</dbReference>
<dbReference type="AlphaFoldDB" id="A0A1L6ZIF9"/>
<dbReference type="GO" id="GO:0008233">
    <property type="term" value="F:peptidase activity"/>
    <property type="evidence" value="ECO:0007669"/>
    <property type="project" value="UniProtKB-KW"/>
</dbReference>
<dbReference type="Pfam" id="PF04299">
    <property type="entry name" value="FMN_bind_2"/>
    <property type="match status" value="1"/>
</dbReference>
<dbReference type="RefSeq" id="WP_075622449.1">
    <property type="nucleotide sequence ID" value="NZ_CP015607.1"/>
</dbReference>
<keyword evidence="1" id="KW-0645">Protease</keyword>
<protein>
    <submittedName>
        <fullName evidence="1">Protease</fullName>
    </submittedName>
</protein>
<accession>A0A1L6ZIF9</accession>
<reference evidence="1 2" key="1">
    <citation type="submission" date="2016-05" db="EMBL/GenBank/DDBJ databases">
        <title>Complete Genome and Methylome Analysis of Psychrotrophic Bacterial Isolates from Antarctic Lake Untersee.</title>
        <authorList>
            <person name="Fomenkov A."/>
            <person name="Akimov V.N."/>
            <person name="Vasilyeva L.V."/>
            <person name="Andersen D."/>
            <person name="Vincze T."/>
            <person name="Roberts R.J."/>
        </authorList>
    </citation>
    <scope>NUCLEOTIDE SEQUENCE [LARGE SCALE GENOMIC DNA]</scope>
    <source>
        <strain evidence="1 2">U14-5</strain>
    </source>
</reference>
<dbReference type="GO" id="GO:0006508">
    <property type="term" value="P:proteolysis"/>
    <property type="evidence" value="ECO:0007669"/>
    <property type="project" value="UniProtKB-KW"/>
</dbReference>
<dbReference type="PIRSF" id="PIRSF010372">
    <property type="entry name" value="PaiB"/>
    <property type="match status" value="1"/>
</dbReference>
<keyword evidence="1" id="KW-0378">Hydrolase</keyword>
<dbReference type="EMBL" id="CP015607">
    <property type="protein sequence ID" value="APT46297.1"/>
    <property type="molecule type" value="Genomic_DNA"/>
</dbReference>
<gene>
    <name evidence="1" type="ORF">BSA145_10700</name>
</gene>
<name>A0A1L6ZIF9_BACIA</name>
<dbReference type="SUPFAM" id="SSF50475">
    <property type="entry name" value="FMN-binding split barrel"/>
    <property type="match status" value="1"/>
</dbReference>